<dbReference type="Proteomes" id="UP000198752">
    <property type="component" value="Unassembled WGS sequence"/>
</dbReference>
<dbReference type="EMBL" id="FOOY01000003">
    <property type="protein sequence ID" value="SFF96056.1"/>
    <property type="molecule type" value="Genomic_DNA"/>
</dbReference>
<keyword evidence="1" id="KW-0472">Membrane</keyword>
<dbReference type="RefSeq" id="WP_093669079.1">
    <property type="nucleotide sequence ID" value="NZ_FOOY01000003.1"/>
</dbReference>
<protein>
    <submittedName>
        <fullName evidence="2">Uncharacterized protein</fullName>
    </submittedName>
</protein>
<dbReference type="AlphaFoldDB" id="A0A1I2N3F8"/>
<keyword evidence="3" id="KW-1185">Reference proteome</keyword>
<dbReference type="OrthoDB" id="2360867at2"/>
<evidence type="ECO:0000313" key="2">
    <source>
        <dbReference type="EMBL" id="SFF96056.1"/>
    </source>
</evidence>
<keyword evidence="1" id="KW-1133">Transmembrane helix</keyword>
<feature type="transmembrane region" description="Helical" evidence="1">
    <location>
        <begin position="230"/>
        <end position="249"/>
    </location>
</feature>
<evidence type="ECO:0000256" key="1">
    <source>
        <dbReference type="SAM" id="Phobius"/>
    </source>
</evidence>
<feature type="transmembrane region" description="Helical" evidence="1">
    <location>
        <begin position="130"/>
        <end position="147"/>
    </location>
</feature>
<name>A0A1I2N3F8_9BACL</name>
<sequence length="255" mass="29428">MNRSLREFIALGSIMTGIFLLTVNLFTGVSSFWAIYPVALLLCPLVWVIINDKKKGSIVTSSLFVAFCVVQNWLETPHYFWVVYLLPLAIAWPAIVCAGMAALRRSFSYYVSISVIMYYVMLNIYFEPRFLWCIFPIFAFVWWPLSISLASRPLMLGVLGAGWTIIFFAMLNMITTPNLLWAIHPIFVTIWWPVSVYLAKKPFRFAVVGAMLTITYFSIINYMLSPDQLWAVYPAFAIVWWPLSVYYFVKRPVEA</sequence>
<dbReference type="STRING" id="269670.SAMN02982927_00148"/>
<feature type="transmembrane region" description="Helical" evidence="1">
    <location>
        <begin position="180"/>
        <end position="198"/>
    </location>
</feature>
<proteinExistence type="predicted"/>
<feature type="transmembrane region" description="Helical" evidence="1">
    <location>
        <begin position="107"/>
        <end position="124"/>
    </location>
</feature>
<reference evidence="3" key="1">
    <citation type="submission" date="2016-10" db="EMBL/GenBank/DDBJ databases">
        <authorList>
            <person name="Varghese N."/>
            <person name="Submissions S."/>
        </authorList>
    </citation>
    <scope>NUCLEOTIDE SEQUENCE [LARGE SCALE GENOMIC DNA]</scope>
    <source>
        <strain evidence="3">ATCC 700379</strain>
    </source>
</reference>
<organism evidence="2 3">
    <name type="scientific">Sporolactobacillus nakayamae</name>
    <dbReference type="NCBI Taxonomy" id="269670"/>
    <lineage>
        <taxon>Bacteria</taxon>
        <taxon>Bacillati</taxon>
        <taxon>Bacillota</taxon>
        <taxon>Bacilli</taxon>
        <taxon>Bacillales</taxon>
        <taxon>Sporolactobacillaceae</taxon>
        <taxon>Sporolactobacillus</taxon>
    </lineage>
</organism>
<keyword evidence="1" id="KW-0812">Transmembrane</keyword>
<feature type="transmembrane region" description="Helical" evidence="1">
    <location>
        <begin position="80"/>
        <end position="100"/>
    </location>
</feature>
<feature type="transmembrane region" description="Helical" evidence="1">
    <location>
        <begin position="7"/>
        <end position="26"/>
    </location>
</feature>
<feature type="transmembrane region" description="Helical" evidence="1">
    <location>
        <begin position="57"/>
        <end position="74"/>
    </location>
</feature>
<feature type="transmembrane region" description="Helical" evidence="1">
    <location>
        <begin position="154"/>
        <end position="174"/>
    </location>
</feature>
<accession>A0A1I2N3F8</accession>
<feature type="transmembrane region" description="Helical" evidence="1">
    <location>
        <begin position="32"/>
        <end position="50"/>
    </location>
</feature>
<feature type="transmembrane region" description="Helical" evidence="1">
    <location>
        <begin position="205"/>
        <end position="224"/>
    </location>
</feature>
<evidence type="ECO:0000313" key="3">
    <source>
        <dbReference type="Proteomes" id="UP000198752"/>
    </source>
</evidence>
<gene>
    <name evidence="2" type="ORF">SAMN02982927_00148</name>
</gene>